<organism evidence="2 3">
    <name type="scientific">Faecalibacterium tardum</name>
    <dbReference type="NCBI Taxonomy" id="3133156"/>
    <lineage>
        <taxon>Bacteria</taxon>
        <taxon>Bacillati</taxon>
        <taxon>Bacillota</taxon>
        <taxon>Clostridia</taxon>
        <taxon>Eubacteriales</taxon>
        <taxon>Oscillospiraceae</taxon>
        <taxon>Faecalibacterium</taxon>
    </lineage>
</organism>
<evidence type="ECO:0000259" key="1">
    <source>
        <dbReference type="Pfam" id="PF12728"/>
    </source>
</evidence>
<name>A0ABV1B2V2_9FIRM</name>
<evidence type="ECO:0000313" key="3">
    <source>
        <dbReference type="Proteomes" id="UP001457197"/>
    </source>
</evidence>
<dbReference type="Proteomes" id="UP001457197">
    <property type="component" value="Unassembled WGS sequence"/>
</dbReference>
<evidence type="ECO:0000313" key="2">
    <source>
        <dbReference type="EMBL" id="MEQ2363434.1"/>
    </source>
</evidence>
<gene>
    <name evidence="2" type="ORF">WMO44_14990</name>
</gene>
<accession>A0ABV1B2V2</accession>
<dbReference type="InterPro" id="IPR041657">
    <property type="entry name" value="HTH_17"/>
</dbReference>
<feature type="non-terminal residue" evidence="2">
    <location>
        <position position="1"/>
    </location>
</feature>
<sequence>LNFYIDREVSFMDDMRNTSAPLYGKVEPATTKTTMSVREMRQLLGLGKTDSYWLLHKNLFEVILINDKRRIVISSFEKWYANQVKYHKVNGSPPGEELCKRSYSVPDAAEILKVKPETIYTLIRQGKLKTETTDFCMRIPKEEFEQWYRSQSRYRTAADRERDREIEAQTISIPEMAKLLGIPRKNVYGILDCKKYRDCFVIERVADRPRITKKSFKAWLKSQSTYQLQKSKKETHEEPPLKLQCPKNGKYYSFQEIQAFYGISRPTLDSWVLKEGIPTMKLGRVKRIQKDAFDEVLKSKRKVEEDV</sequence>
<proteinExistence type="predicted"/>
<protein>
    <submittedName>
        <fullName evidence="2">Helix-turn-helix domain-containing protein</fullName>
    </submittedName>
</protein>
<reference evidence="2 3" key="1">
    <citation type="submission" date="2024-03" db="EMBL/GenBank/DDBJ databases">
        <title>Human intestinal bacterial collection.</title>
        <authorList>
            <person name="Pauvert C."/>
            <person name="Hitch T.C.A."/>
            <person name="Clavel T."/>
        </authorList>
    </citation>
    <scope>NUCLEOTIDE SEQUENCE [LARGE SCALE GENOMIC DNA]</scope>
    <source>
        <strain evidence="2 3">CLA-AA-H175</strain>
    </source>
</reference>
<feature type="domain" description="Helix-turn-helix" evidence="1">
    <location>
        <begin position="103"/>
        <end position="151"/>
    </location>
</feature>
<comment type="caution">
    <text evidence="2">The sequence shown here is derived from an EMBL/GenBank/DDBJ whole genome shotgun (WGS) entry which is preliminary data.</text>
</comment>
<dbReference type="Pfam" id="PF12728">
    <property type="entry name" value="HTH_17"/>
    <property type="match status" value="2"/>
</dbReference>
<dbReference type="RefSeq" id="WP_349153039.1">
    <property type="nucleotide sequence ID" value="NZ_JBBMEO010000089.1"/>
</dbReference>
<dbReference type="EMBL" id="JBBMEO010000089">
    <property type="protein sequence ID" value="MEQ2363434.1"/>
    <property type="molecule type" value="Genomic_DNA"/>
</dbReference>
<keyword evidence="3" id="KW-1185">Reference proteome</keyword>
<feature type="domain" description="Helix-turn-helix" evidence="1">
    <location>
        <begin position="251"/>
        <end position="300"/>
    </location>
</feature>